<dbReference type="RefSeq" id="WP_379483477.1">
    <property type="nucleotide sequence ID" value="NZ_JBHMCF010000013.1"/>
</dbReference>
<evidence type="ECO:0000256" key="1">
    <source>
        <dbReference type="ARBA" id="ARBA00006484"/>
    </source>
</evidence>
<dbReference type="InterPro" id="IPR036291">
    <property type="entry name" value="NAD(P)-bd_dom_sf"/>
</dbReference>
<dbReference type="Proteomes" id="UP001589568">
    <property type="component" value="Unassembled WGS sequence"/>
</dbReference>
<evidence type="ECO:0000313" key="3">
    <source>
        <dbReference type="EMBL" id="MFB9471450.1"/>
    </source>
</evidence>
<name>A0ABV5NMA7_9ACTN</name>
<keyword evidence="4" id="KW-1185">Reference proteome</keyword>
<evidence type="ECO:0008006" key="5">
    <source>
        <dbReference type="Google" id="ProtNLM"/>
    </source>
</evidence>
<accession>A0ABV5NMA7</accession>
<proteinExistence type="inferred from homology"/>
<gene>
    <name evidence="3" type="ORF">ACFFR3_18155</name>
</gene>
<comment type="caution">
    <text evidence="3">The sequence shown here is derived from an EMBL/GenBank/DDBJ whole genome shotgun (WGS) entry which is preliminary data.</text>
</comment>
<organism evidence="3 4">
    <name type="scientific">Nonomuraea salmonea</name>
    <dbReference type="NCBI Taxonomy" id="46181"/>
    <lineage>
        <taxon>Bacteria</taxon>
        <taxon>Bacillati</taxon>
        <taxon>Actinomycetota</taxon>
        <taxon>Actinomycetes</taxon>
        <taxon>Streptosporangiales</taxon>
        <taxon>Streptosporangiaceae</taxon>
        <taxon>Nonomuraea</taxon>
    </lineage>
</organism>
<evidence type="ECO:0000313" key="4">
    <source>
        <dbReference type="Proteomes" id="UP001589568"/>
    </source>
</evidence>
<comment type="similarity">
    <text evidence="1">Belongs to the short-chain dehydrogenases/reductases (SDR) family.</text>
</comment>
<reference evidence="3 4" key="1">
    <citation type="submission" date="2024-09" db="EMBL/GenBank/DDBJ databases">
        <authorList>
            <person name="Sun Q."/>
            <person name="Mori K."/>
        </authorList>
    </citation>
    <scope>NUCLEOTIDE SEQUENCE [LARGE SCALE GENOMIC DNA]</scope>
    <source>
        <strain evidence="3 4">JCM 3324</strain>
    </source>
</reference>
<keyword evidence="2" id="KW-0560">Oxidoreductase</keyword>
<dbReference type="SUPFAM" id="SSF51735">
    <property type="entry name" value="NAD(P)-binding Rossmann-fold domains"/>
    <property type="match status" value="1"/>
</dbReference>
<sequence>MEGLLDAGELPPLHGVVCNAGVHLSNALTTSADGYELTFAVNVIATHVLLRRLHAHLRKPARIVVTVSDAHFGDLRHTGGTMPAPHWAGPEIVSRPGAFDRPARIRAGRRAYTTSKLGGIHLVHEWARRLPDGIDIVSYNPSLVSGTGLARDAGRTLQLVMTWIVPLLLVTPLVDTPRAAGGRLADVVLGRTHAPTGSYVHRDRVARSSAESYDAAREEELWDWLEQV</sequence>
<evidence type="ECO:0000256" key="2">
    <source>
        <dbReference type="ARBA" id="ARBA00023002"/>
    </source>
</evidence>
<protein>
    <recommendedName>
        <fullName evidence="5">SDR family NAD(P)-dependent oxidoreductase</fullName>
    </recommendedName>
</protein>
<dbReference type="PANTHER" id="PTHR24320">
    <property type="entry name" value="RETINOL DEHYDROGENASE"/>
    <property type="match status" value="1"/>
</dbReference>
<dbReference type="PANTHER" id="PTHR24320:SF148">
    <property type="entry name" value="NAD(P)-BINDING ROSSMANN-FOLD SUPERFAMILY PROTEIN"/>
    <property type="match status" value="1"/>
</dbReference>
<dbReference type="Gene3D" id="3.40.50.720">
    <property type="entry name" value="NAD(P)-binding Rossmann-like Domain"/>
    <property type="match status" value="1"/>
</dbReference>
<dbReference type="EMBL" id="JBHMCF010000013">
    <property type="protein sequence ID" value="MFB9471450.1"/>
    <property type="molecule type" value="Genomic_DNA"/>
</dbReference>